<keyword evidence="14" id="KW-0968">Cytoplasmic vesicle</keyword>
<evidence type="ECO:0000256" key="25">
    <source>
        <dbReference type="ARBA" id="ARBA00081925"/>
    </source>
</evidence>
<comment type="catalytic activity">
    <reaction evidence="19">
        <text>L-glutamate(out) = L-glutamate(in)</text>
        <dbReference type="Rhea" id="RHEA:66336"/>
        <dbReference type="ChEBI" id="CHEBI:29985"/>
    </reaction>
    <physiologicalReaction direction="left-to-right" evidence="19">
        <dbReference type="Rhea" id="RHEA:66337"/>
    </physiologicalReaction>
</comment>
<dbReference type="PANTHER" id="PTHR11662">
    <property type="entry name" value="SOLUTE CARRIER FAMILY 17"/>
    <property type="match status" value="1"/>
</dbReference>
<feature type="transmembrane region" description="Helical" evidence="26">
    <location>
        <begin position="410"/>
        <end position="432"/>
    </location>
</feature>
<dbReference type="GO" id="GO:0015293">
    <property type="term" value="F:symporter activity"/>
    <property type="evidence" value="ECO:0007669"/>
    <property type="project" value="UniProtKB-KW"/>
</dbReference>
<evidence type="ECO:0000256" key="22">
    <source>
        <dbReference type="ARBA" id="ARBA00069713"/>
    </source>
</evidence>
<comment type="catalytic activity">
    <reaction evidence="20">
        <text>D-glucuronate(out) + H(+)(out) = D-glucuronate(in) + H(+)(in)</text>
        <dbReference type="Rhea" id="RHEA:72591"/>
        <dbReference type="ChEBI" id="CHEBI:15378"/>
        <dbReference type="ChEBI" id="CHEBI:58720"/>
    </reaction>
    <physiologicalReaction direction="left-to-right" evidence="20">
        <dbReference type="Rhea" id="RHEA:72592"/>
    </physiologicalReaction>
</comment>
<dbReference type="InterPro" id="IPR036259">
    <property type="entry name" value="MFS_trans_sf"/>
</dbReference>
<comment type="catalytic activity">
    <reaction evidence="16">
        <text>L-aspartate(out) = L-aspartate(in)</text>
        <dbReference type="Rhea" id="RHEA:66332"/>
        <dbReference type="ChEBI" id="CHEBI:29991"/>
    </reaction>
    <physiologicalReaction direction="left-to-right" evidence="16">
        <dbReference type="Rhea" id="RHEA:66333"/>
    </physiologicalReaction>
</comment>
<feature type="transmembrane region" description="Helical" evidence="26">
    <location>
        <begin position="378"/>
        <end position="398"/>
    </location>
</feature>
<feature type="transmembrane region" description="Helical" evidence="26">
    <location>
        <begin position="179"/>
        <end position="201"/>
    </location>
</feature>
<proteinExistence type="predicted"/>
<dbReference type="PROSITE" id="PS50850">
    <property type="entry name" value="MFS"/>
    <property type="match status" value="1"/>
</dbReference>
<keyword evidence="8" id="KW-0769">Symport</keyword>
<sequence>MEDEKPKKFGMPGVRYLFAINGLLGFMVSYSMRLNINVAIVAMVNNTALHNQNNETYSNECRATDPISNNSMVDDNPKDGEFVWSPHIQGLVLGAFYYGYCVTQIPGGRLAELVGGKWVIGLANLATALLTLLVPTAARIHVGLLVAVRVMQGLAQGLVTPAMNSMLARWTPETERGLLYTLVHAGTNIGSLTTMSFAGVLAGSDVLGGWPACFYLFGLFGCLWFFLWAVLITDTPQTHPFITKKELKYITSNQKIETNKKLPPVPWRKIACSIPFWSLIVTQTCQDWSYYTIMTDLPTYFATMLHFRIETNGFLSSIPHFLQTIVGLVVSSVTDLIVRRGLASPQFVRKFCNSVSGFGTSLGLVAVCLSGCDVNKNVALFMFSVAIGGFCYSGHELTLLDLSPEYAGTLYGIANTISNLTGFLTPLVVGALTDGNQTLGQWHIVFGITSGLLAFASVVFVIFSTTQKQDWAVTSPAIKDVTMDVPECSSINRKAYKRLT</sequence>
<evidence type="ECO:0000256" key="23">
    <source>
        <dbReference type="ARBA" id="ARBA00080244"/>
    </source>
</evidence>
<reference evidence="28 29" key="1">
    <citation type="journal article" date="2022" name="Nat. Ecol. Evol.">
        <title>A masculinizing supergene underlies an exaggerated male reproductive morph in a spider.</title>
        <authorList>
            <person name="Hendrickx F."/>
            <person name="De Corte Z."/>
            <person name="Sonet G."/>
            <person name="Van Belleghem S.M."/>
            <person name="Kostlbacher S."/>
            <person name="Vangestel C."/>
        </authorList>
    </citation>
    <scope>NUCLEOTIDE SEQUENCE [LARGE SCALE GENOMIC DNA]</scope>
    <source>
        <strain evidence="28">W744_W776</strain>
    </source>
</reference>
<dbReference type="Proteomes" id="UP000827092">
    <property type="component" value="Unassembled WGS sequence"/>
</dbReference>
<keyword evidence="13" id="KW-0458">Lysosome</keyword>
<keyword evidence="9 26" id="KW-1133">Transmembrane helix</keyword>
<gene>
    <name evidence="28" type="ORF">JTE90_015279</name>
</gene>
<dbReference type="GO" id="GO:0006820">
    <property type="term" value="P:monoatomic anion transport"/>
    <property type="evidence" value="ECO:0007669"/>
    <property type="project" value="TreeGrafter"/>
</dbReference>
<keyword evidence="11 26" id="KW-0472">Membrane</keyword>
<accession>A0AAV6UBC1</accession>
<evidence type="ECO:0000256" key="15">
    <source>
        <dbReference type="ARBA" id="ARBA00050101"/>
    </source>
</evidence>
<comment type="subcellular location">
    <subcellularLocation>
        <location evidence="2">Basolateral cell membrane</location>
        <topology evidence="2">Multi-pass membrane protein</topology>
    </subcellularLocation>
    <subcellularLocation>
        <location evidence="3">Cytoplasmic vesicle</location>
        <location evidence="3">Secretory vesicle membrane</location>
        <topology evidence="3">Multi-pass membrane protein</topology>
    </subcellularLocation>
    <subcellularLocation>
        <location evidence="1">Cytoplasmic vesicle</location>
        <location evidence="1">Secretory vesicle</location>
        <location evidence="1">Synaptic vesicle membrane</location>
    </subcellularLocation>
    <subcellularLocation>
        <location evidence="4">Lysosome membrane</location>
    </subcellularLocation>
</comment>
<evidence type="ECO:0000313" key="28">
    <source>
        <dbReference type="EMBL" id="KAG8181635.1"/>
    </source>
</evidence>
<dbReference type="Pfam" id="PF07690">
    <property type="entry name" value="MFS_1"/>
    <property type="match status" value="1"/>
</dbReference>
<evidence type="ECO:0000256" key="7">
    <source>
        <dbReference type="ARBA" id="ARBA00022692"/>
    </source>
</evidence>
<keyword evidence="12" id="KW-0325">Glycoprotein</keyword>
<evidence type="ECO:0000256" key="12">
    <source>
        <dbReference type="ARBA" id="ARBA00023180"/>
    </source>
</evidence>
<dbReference type="FunFam" id="1.20.1250.20:FF:000067">
    <property type="entry name" value="sialin isoform X2"/>
    <property type="match status" value="1"/>
</dbReference>
<evidence type="ECO:0000256" key="17">
    <source>
        <dbReference type="ARBA" id="ARBA00050625"/>
    </source>
</evidence>
<feature type="transmembrane region" description="Helical" evidence="26">
    <location>
        <begin position="213"/>
        <end position="231"/>
    </location>
</feature>
<evidence type="ECO:0000256" key="20">
    <source>
        <dbReference type="ARBA" id="ARBA00051612"/>
    </source>
</evidence>
<feature type="transmembrane region" description="Helical" evidence="26">
    <location>
        <begin position="444"/>
        <end position="463"/>
    </location>
</feature>
<dbReference type="InterPro" id="IPR011701">
    <property type="entry name" value="MFS"/>
</dbReference>
<evidence type="ECO:0000256" key="24">
    <source>
        <dbReference type="ARBA" id="ARBA00081195"/>
    </source>
</evidence>
<dbReference type="Gene3D" id="1.20.1250.20">
    <property type="entry name" value="MFS general substrate transporter like domains"/>
    <property type="match status" value="2"/>
</dbReference>
<dbReference type="GO" id="GO:0030672">
    <property type="term" value="C:synaptic vesicle membrane"/>
    <property type="evidence" value="ECO:0007669"/>
    <property type="project" value="UniProtKB-SubCell"/>
</dbReference>
<evidence type="ECO:0000256" key="21">
    <source>
        <dbReference type="ARBA" id="ARBA00056891"/>
    </source>
</evidence>
<dbReference type="GO" id="GO:0005765">
    <property type="term" value="C:lysosomal membrane"/>
    <property type="evidence" value="ECO:0007669"/>
    <property type="project" value="UniProtKB-SubCell"/>
</dbReference>
<dbReference type="EMBL" id="JAFNEN010000504">
    <property type="protein sequence ID" value="KAG8181635.1"/>
    <property type="molecule type" value="Genomic_DNA"/>
</dbReference>
<evidence type="ECO:0000256" key="19">
    <source>
        <dbReference type="ARBA" id="ARBA00051447"/>
    </source>
</evidence>
<feature type="transmembrane region" description="Helical" evidence="26">
    <location>
        <begin position="12"/>
        <end position="32"/>
    </location>
</feature>
<evidence type="ECO:0000256" key="5">
    <source>
        <dbReference type="ARBA" id="ARBA00022448"/>
    </source>
</evidence>
<evidence type="ECO:0000256" key="8">
    <source>
        <dbReference type="ARBA" id="ARBA00022847"/>
    </source>
</evidence>
<evidence type="ECO:0000256" key="14">
    <source>
        <dbReference type="ARBA" id="ARBA00023329"/>
    </source>
</evidence>
<dbReference type="SUPFAM" id="SSF103473">
    <property type="entry name" value="MFS general substrate transporter"/>
    <property type="match status" value="1"/>
</dbReference>
<evidence type="ECO:0000259" key="27">
    <source>
        <dbReference type="PROSITE" id="PS50850"/>
    </source>
</evidence>
<protein>
    <recommendedName>
        <fullName evidence="22">Sialin</fullName>
    </recommendedName>
    <alternativeName>
        <fullName evidence="25">H(+)/nitrate cotransporter</fullName>
    </alternativeName>
    <alternativeName>
        <fullName evidence="23">H(+)/sialic acid cotransporter</fullName>
    </alternativeName>
    <alternativeName>
        <fullName evidence="24">Vesicular excitatory amino acid transporter</fullName>
    </alternativeName>
</protein>
<evidence type="ECO:0000256" key="3">
    <source>
        <dbReference type="ARBA" id="ARBA00004638"/>
    </source>
</evidence>
<evidence type="ECO:0000256" key="6">
    <source>
        <dbReference type="ARBA" id="ARBA00022475"/>
    </source>
</evidence>
<comment type="catalytic activity">
    <reaction evidence="18">
        <text>N-acetyl-L-aspartyl-L-glutamate(out) = N-acetyl-L-aspartyl-L-glutamate(in)</text>
        <dbReference type="Rhea" id="RHEA:72599"/>
        <dbReference type="ChEBI" id="CHEBI:76931"/>
    </reaction>
    <physiologicalReaction direction="left-to-right" evidence="18">
        <dbReference type="Rhea" id="RHEA:72600"/>
    </physiologicalReaction>
</comment>
<dbReference type="InterPro" id="IPR020846">
    <property type="entry name" value="MFS_dom"/>
</dbReference>
<evidence type="ECO:0000256" key="1">
    <source>
        <dbReference type="ARBA" id="ARBA00004432"/>
    </source>
</evidence>
<feature type="domain" description="Major facilitator superfamily (MFS) profile" evidence="27">
    <location>
        <begin position="17"/>
        <end position="468"/>
    </location>
</feature>
<dbReference type="InterPro" id="IPR050382">
    <property type="entry name" value="MFS_Na/Anion_cotransporter"/>
</dbReference>
<dbReference type="GO" id="GO:0046942">
    <property type="term" value="P:carboxylic acid transport"/>
    <property type="evidence" value="ECO:0007669"/>
    <property type="project" value="UniProtKB-ARBA"/>
</dbReference>
<comment type="catalytic activity">
    <reaction evidence="15">
        <text>2 nitrate(out) + H(+)(out) = 2 nitrate(in) + H(+)(in)</text>
        <dbReference type="Rhea" id="RHEA:71539"/>
        <dbReference type="ChEBI" id="CHEBI:15378"/>
        <dbReference type="ChEBI" id="CHEBI:17632"/>
    </reaction>
    <physiologicalReaction direction="left-to-right" evidence="15">
        <dbReference type="Rhea" id="RHEA:71540"/>
    </physiologicalReaction>
</comment>
<evidence type="ECO:0000256" key="10">
    <source>
        <dbReference type="ARBA" id="ARBA00023018"/>
    </source>
</evidence>
<organism evidence="28 29">
    <name type="scientific">Oedothorax gibbosus</name>
    <dbReference type="NCBI Taxonomy" id="931172"/>
    <lineage>
        <taxon>Eukaryota</taxon>
        <taxon>Metazoa</taxon>
        <taxon>Ecdysozoa</taxon>
        <taxon>Arthropoda</taxon>
        <taxon>Chelicerata</taxon>
        <taxon>Arachnida</taxon>
        <taxon>Araneae</taxon>
        <taxon>Araneomorphae</taxon>
        <taxon>Entelegynae</taxon>
        <taxon>Araneoidea</taxon>
        <taxon>Linyphiidae</taxon>
        <taxon>Erigoninae</taxon>
        <taxon>Oedothorax</taxon>
    </lineage>
</organism>
<evidence type="ECO:0000256" key="13">
    <source>
        <dbReference type="ARBA" id="ARBA00023228"/>
    </source>
</evidence>
<evidence type="ECO:0000256" key="18">
    <source>
        <dbReference type="ARBA" id="ARBA00051403"/>
    </source>
</evidence>
<keyword evidence="7 26" id="KW-0812">Transmembrane</keyword>
<comment type="catalytic activity">
    <reaction evidence="17">
        <text>N-acetylneuraminate(in) + H(+)(in) = N-acetylneuraminate(out) + H(+)(out)</text>
        <dbReference type="Rhea" id="RHEA:28987"/>
        <dbReference type="ChEBI" id="CHEBI:15378"/>
        <dbReference type="ChEBI" id="CHEBI:35418"/>
    </reaction>
    <physiologicalReaction direction="right-to-left" evidence="17">
        <dbReference type="Rhea" id="RHEA:28989"/>
    </physiologicalReaction>
</comment>
<keyword evidence="10" id="KW-0770">Synapse</keyword>
<keyword evidence="29" id="KW-1185">Reference proteome</keyword>
<dbReference type="GO" id="GO:0016323">
    <property type="term" value="C:basolateral plasma membrane"/>
    <property type="evidence" value="ECO:0007669"/>
    <property type="project" value="UniProtKB-SubCell"/>
</dbReference>
<keyword evidence="6" id="KW-1003">Cell membrane</keyword>
<keyword evidence="5" id="KW-0813">Transport</keyword>
<comment type="function">
    <text evidence="21">Receptor for CM101, a polysaccharide produced by group B Streptococcus with antipathoangiogenic properties.</text>
</comment>
<evidence type="ECO:0000256" key="11">
    <source>
        <dbReference type="ARBA" id="ARBA00023136"/>
    </source>
</evidence>
<evidence type="ECO:0000256" key="9">
    <source>
        <dbReference type="ARBA" id="ARBA00022989"/>
    </source>
</evidence>
<evidence type="ECO:0000256" key="16">
    <source>
        <dbReference type="ARBA" id="ARBA00050554"/>
    </source>
</evidence>
<dbReference type="CDD" id="cd17318">
    <property type="entry name" value="MFS_SLC17"/>
    <property type="match status" value="1"/>
</dbReference>
<evidence type="ECO:0000256" key="4">
    <source>
        <dbReference type="ARBA" id="ARBA00004656"/>
    </source>
</evidence>
<evidence type="ECO:0000256" key="2">
    <source>
        <dbReference type="ARBA" id="ARBA00004554"/>
    </source>
</evidence>
<dbReference type="FunFam" id="1.20.1250.20:FF:000003">
    <property type="entry name" value="Solute carrier family 17 member 3"/>
    <property type="match status" value="1"/>
</dbReference>
<evidence type="ECO:0000256" key="26">
    <source>
        <dbReference type="SAM" id="Phobius"/>
    </source>
</evidence>
<evidence type="ECO:0000313" key="29">
    <source>
        <dbReference type="Proteomes" id="UP000827092"/>
    </source>
</evidence>
<comment type="caution">
    <text evidence="28">The sequence shown here is derived from an EMBL/GenBank/DDBJ whole genome shotgun (WGS) entry which is preliminary data.</text>
</comment>
<name>A0AAV6UBC1_9ARAC</name>
<dbReference type="PANTHER" id="PTHR11662:SF399">
    <property type="entry name" value="FI19708P1-RELATED"/>
    <property type="match status" value="1"/>
</dbReference>
<dbReference type="AlphaFoldDB" id="A0AAV6UBC1"/>